<accession>A0A1Y3G9K2</accession>
<evidence type="ECO:0000256" key="1">
    <source>
        <dbReference type="HAMAP-Rule" id="MF_01089"/>
    </source>
</evidence>
<dbReference type="AlphaFoldDB" id="A0A1Y3G9K2"/>
<dbReference type="InterPro" id="IPR058492">
    <property type="entry name" value="DUF8179"/>
</dbReference>
<keyword evidence="3" id="KW-0413">Isomerase</keyword>
<dbReference type="PIRSF" id="PIRSF005852">
    <property type="entry name" value="UCP005852"/>
    <property type="match status" value="1"/>
</dbReference>
<comment type="caution">
    <text evidence="3">The sequence shown here is derived from an EMBL/GenBank/DDBJ whole genome shotgun (WGS) entry which is preliminary data.</text>
</comment>
<reference evidence="3 4" key="1">
    <citation type="submission" date="2016-12" db="EMBL/GenBank/DDBJ databases">
        <title>Discovery of methanogenic haloarchaea.</title>
        <authorList>
            <person name="Sorokin D.Y."/>
            <person name="Makarova K.S."/>
            <person name="Abbas B."/>
            <person name="Ferrer M."/>
            <person name="Golyshin P.N."/>
        </authorList>
    </citation>
    <scope>NUCLEOTIDE SEQUENCE [LARGE SCALE GENOMIC DNA]</scope>
    <source>
        <strain evidence="3">AMET1</strain>
    </source>
</reference>
<dbReference type="InterPro" id="IPR016466">
    <property type="entry name" value="Methan_mark_3"/>
</dbReference>
<proteinExistence type="inferred from homology"/>
<dbReference type="Proteomes" id="UP000195137">
    <property type="component" value="Unassembled WGS sequence"/>
</dbReference>
<dbReference type="OrthoDB" id="140355at2157"/>
<feature type="domain" description="Putative peptidyl-prolyl cis-trans isomerase" evidence="2">
    <location>
        <begin position="373"/>
        <end position="500"/>
    </location>
</feature>
<dbReference type="RefSeq" id="WP_086637406.1">
    <property type="nucleotide sequence ID" value="NZ_MRZU01000004.1"/>
</dbReference>
<keyword evidence="4" id="KW-1185">Reference proteome</keyword>
<sequence length="508" mass="56358">MKVLVNGREKEVDEGTTLGEVVDLPFGCSAGLVREVERVVQEKEKEFRVETDVGSFTVELNDSPLASQFLENIDRLSGLGVRWSSKKITALGPFKSDVEIDKSVYSYNVGDVFFGVSGLDNDNTYLMICREDHTKSYGTMEGGVVGRIKRGKHMVDRLDAGDQFNEISPVVSERERFDSFNTTDLDTELVDGMQVYSKVVVKLSDKAPLSAEYFLRNTEDGFLEIDENTDTYLKSEGRIRNLPKENNIRRARGVVSVRNDGDGCGNIYLYKNNRPLHAHHNVVGVVESGMPLLDIIDSGCRIQVETVPGRMLSIGLTQGEAANLFSGNGIQHKRIGDTGDQAVIIRQEPRLTLDLKEEGVVETYGVDPDNIMEVEFYYDEAPRTLDYFKRVSRLISEDVGQLEVYFASQKISNVMFQGDQDLAGNLTPENTPTDKVLKGEIGITNMSKPNKGMIGIRLEDSERYGPTGEGFKATNIAGKVVKGLDKLRELGDGDTLYIKETNKNDGGS</sequence>
<dbReference type="Pfam" id="PF26548">
    <property type="entry name" value="DUF8179"/>
    <property type="match status" value="1"/>
</dbReference>
<evidence type="ECO:0000313" key="3">
    <source>
        <dbReference type="EMBL" id="OUJ18108.1"/>
    </source>
</evidence>
<comment type="similarity">
    <text evidence="1">Belongs to the UPF0288 family.</text>
</comment>
<dbReference type="GO" id="GO:0016853">
    <property type="term" value="F:isomerase activity"/>
    <property type="evidence" value="ECO:0007669"/>
    <property type="project" value="UniProtKB-KW"/>
</dbReference>
<protein>
    <recommendedName>
        <fullName evidence="1">UPF0288 protein AMET1_1005</fullName>
    </recommendedName>
</protein>
<evidence type="ECO:0000259" key="2">
    <source>
        <dbReference type="Pfam" id="PF26548"/>
    </source>
</evidence>
<evidence type="ECO:0000313" key="4">
    <source>
        <dbReference type="Proteomes" id="UP000195137"/>
    </source>
</evidence>
<gene>
    <name evidence="3" type="ORF">AMET1_1005</name>
</gene>
<dbReference type="EMBL" id="MRZU01000004">
    <property type="protein sequence ID" value="OUJ18108.1"/>
    <property type="molecule type" value="Genomic_DNA"/>
</dbReference>
<name>A0A1Y3G9K2_9EURY</name>
<dbReference type="NCBIfam" id="TIGR03268">
    <property type="entry name" value="methan_mark_3"/>
    <property type="match status" value="1"/>
</dbReference>
<dbReference type="HAMAP" id="MF_01089">
    <property type="entry name" value="UPF0288"/>
    <property type="match status" value="1"/>
</dbReference>
<organism evidence="3 4">
    <name type="scientific">Methanonatronarchaeum thermophilum</name>
    <dbReference type="NCBI Taxonomy" id="1927129"/>
    <lineage>
        <taxon>Archaea</taxon>
        <taxon>Methanobacteriati</taxon>
        <taxon>Methanobacteriota</taxon>
        <taxon>Methanonatronarchaeia</taxon>
        <taxon>Methanonatronarchaeales</taxon>
        <taxon>Methanonatronarchaeaceae</taxon>
        <taxon>Methanonatronarchaeum</taxon>
    </lineage>
</organism>